<dbReference type="Proteomes" id="UP000285123">
    <property type="component" value="Unassembled WGS sequence"/>
</dbReference>
<feature type="binding site" evidence="5">
    <location>
        <position position="131"/>
    </location>
    <ligand>
        <name>Mg(2+)</name>
        <dbReference type="ChEBI" id="CHEBI:18420"/>
    </ligand>
</feature>
<organism evidence="7 8">
    <name type="scientific">Salinisphaera orenii YIM 95161</name>
    <dbReference type="NCBI Taxonomy" id="1051139"/>
    <lineage>
        <taxon>Bacteria</taxon>
        <taxon>Pseudomonadati</taxon>
        <taxon>Pseudomonadota</taxon>
        <taxon>Gammaproteobacteria</taxon>
        <taxon>Salinisphaerales</taxon>
        <taxon>Salinisphaeraceae</taxon>
        <taxon>Salinisphaera</taxon>
    </lineage>
</organism>
<dbReference type="RefSeq" id="WP_123592239.1">
    <property type="nucleotide sequence ID" value="NZ_AYKF01000121.1"/>
</dbReference>
<keyword evidence="3 5" id="KW-0460">Magnesium</keyword>
<reference evidence="7 8" key="1">
    <citation type="submission" date="2013-10" db="EMBL/GenBank/DDBJ databases">
        <title>Salinisphaera halophila YIM 95161 Genome Sequencing.</title>
        <authorList>
            <person name="Lai Q."/>
            <person name="Li C."/>
            <person name="Shao Z."/>
        </authorList>
    </citation>
    <scope>NUCLEOTIDE SEQUENCE [LARGE SCALE GENOMIC DNA]</scope>
    <source>
        <strain evidence="7 8">YIM 95161</strain>
    </source>
</reference>
<dbReference type="GO" id="GO:0016829">
    <property type="term" value="F:lyase activity"/>
    <property type="evidence" value="ECO:0007669"/>
    <property type="project" value="UniProtKB-KW"/>
</dbReference>
<protein>
    <submittedName>
        <fullName evidence="7">Citrate lyase</fullName>
    </submittedName>
</protein>
<evidence type="ECO:0000256" key="1">
    <source>
        <dbReference type="ARBA" id="ARBA00001946"/>
    </source>
</evidence>
<dbReference type="InterPro" id="IPR005000">
    <property type="entry name" value="Aldolase/citrate-lyase_domain"/>
</dbReference>
<feature type="binding site" evidence="5">
    <location>
        <position position="160"/>
    </location>
    <ligand>
        <name>Mg(2+)</name>
        <dbReference type="ChEBI" id="CHEBI:18420"/>
    </ligand>
</feature>
<feature type="domain" description="HpcH/HpaI aldolase/citrate lyase" evidence="6">
    <location>
        <begin position="5"/>
        <end position="233"/>
    </location>
</feature>
<dbReference type="GO" id="GO:0006107">
    <property type="term" value="P:oxaloacetate metabolic process"/>
    <property type="evidence" value="ECO:0007669"/>
    <property type="project" value="TreeGrafter"/>
</dbReference>
<name>A0A423PHL9_9GAMM</name>
<dbReference type="InterPro" id="IPR015813">
    <property type="entry name" value="Pyrv/PenolPyrv_kinase-like_dom"/>
</dbReference>
<accession>A0A423PHL9</accession>
<dbReference type="EMBL" id="AYKF01000121">
    <property type="protein sequence ID" value="ROO25111.1"/>
    <property type="molecule type" value="Genomic_DNA"/>
</dbReference>
<dbReference type="GO" id="GO:0000287">
    <property type="term" value="F:magnesium ion binding"/>
    <property type="evidence" value="ECO:0007669"/>
    <property type="project" value="TreeGrafter"/>
</dbReference>
<dbReference type="PIRSF" id="PIRSF015582">
    <property type="entry name" value="Cit_lyase_B"/>
    <property type="match status" value="1"/>
</dbReference>
<dbReference type="InterPro" id="IPR040442">
    <property type="entry name" value="Pyrv_kinase-like_dom_sf"/>
</dbReference>
<sequence length="297" mass="31222">MSTPRAYLFVPGDAPRKMDKALTAGADAIILDLEDSVAPARKADALTAVAAFLDARPADATPEFWVRVNAAEPTAALEELAALPLARIAGIVHPKLERHDQLERMGAWLDALEARDGLPAGGTRILGIVTETADALVGEHGSSLARGHPRLRGYSWGTEDLSAVLGRPPLAGNTDAHADLARMVQRHCLLLAAAAGVDAIDGISADFRDQAALARSCDYARELGFVAKLAIHPAQIEALDAGLAPHPDALAWARRVRAAVVDAPDAAALTVDGRMVDRPHIDVAERLLTRAGEPGAT</sequence>
<gene>
    <name evidence="7" type="ORF">SAHL_15125</name>
</gene>
<comment type="caution">
    <text evidence="7">The sequence shown here is derived from an EMBL/GenBank/DDBJ whole genome shotgun (WGS) entry which is preliminary data.</text>
</comment>
<dbReference type="PANTHER" id="PTHR32308:SF0">
    <property type="entry name" value="HPCH_HPAI ALDOLASE_CITRATE LYASE DOMAIN-CONTAINING PROTEIN"/>
    <property type="match status" value="1"/>
</dbReference>
<evidence type="ECO:0000256" key="5">
    <source>
        <dbReference type="PIRSR" id="PIRSR015582-2"/>
    </source>
</evidence>
<feature type="binding site" evidence="4">
    <location>
        <position position="67"/>
    </location>
    <ligand>
        <name>substrate</name>
    </ligand>
</feature>
<feature type="binding site" evidence="4">
    <location>
        <position position="131"/>
    </location>
    <ligand>
        <name>substrate</name>
    </ligand>
</feature>
<dbReference type="Pfam" id="PF03328">
    <property type="entry name" value="HpcH_HpaI"/>
    <property type="match status" value="1"/>
</dbReference>
<dbReference type="PANTHER" id="PTHR32308">
    <property type="entry name" value="LYASE BETA SUBUNIT, PUTATIVE (AFU_ORTHOLOGUE AFUA_4G13030)-RELATED"/>
    <property type="match status" value="1"/>
</dbReference>
<keyword evidence="7" id="KW-0456">Lyase</keyword>
<evidence type="ECO:0000259" key="6">
    <source>
        <dbReference type="Pfam" id="PF03328"/>
    </source>
</evidence>
<dbReference type="InterPro" id="IPR011206">
    <property type="entry name" value="Citrate_lyase_beta/mcl1/mcl2"/>
</dbReference>
<dbReference type="OrthoDB" id="6831788at2"/>
<evidence type="ECO:0000256" key="2">
    <source>
        <dbReference type="ARBA" id="ARBA00022723"/>
    </source>
</evidence>
<proteinExistence type="predicted"/>
<dbReference type="AlphaFoldDB" id="A0A423PHL9"/>
<evidence type="ECO:0000256" key="4">
    <source>
        <dbReference type="PIRSR" id="PIRSR015582-1"/>
    </source>
</evidence>
<keyword evidence="2 5" id="KW-0479">Metal-binding</keyword>
<comment type="cofactor">
    <cofactor evidence="1">
        <name>Mg(2+)</name>
        <dbReference type="ChEBI" id="CHEBI:18420"/>
    </cofactor>
</comment>
<dbReference type="SUPFAM" id="SSF51621">
    <property type="entry name" value="Phosphoenolpyruvate/pyruvate domain"/>
    <property type="match status" value="1"/>
</dbReference>
<evidence type="ECO:0000313" key="7">
    <source>
        <dbReference type="EMBL" id="ROO25111.1"/>
    </source>
</evidence>
<evidence type="ECO:0000256" key="3">
    <source>
        <dbReference type="ARBA" id="ARBA00022842"/>
    </source>
</evidence>
<evidence type="ECO:0000313" key="8">
    <source>
        <dbReference type="Proteomes" id="UP000285123"/>
    </source>
</evidence>
<dbReference type="Gene3D" id="3.20.20.60">
    <property type="entry name" value="Phosphoenolpyruvate-binding domains"/>
    <property type="match status" value="1"/>
</dbReference>